<keyword evidence="4" id="KW-0479">Metal-binding</keyword>
<proteinExistence type="predicted"/>
<evidence type="ECO:0000256" key="3">
    <source>
        <dbReference type="ARBA" id="ARBA00022691"/>
    </source>
</evidence>
<evidence type="ECO:0000313" key="9">
    <source>
        <dbReference type="Proteomes" id="UP000886787"/>
    </source>
</evidence>
<evidence type="ECO:0000256" key="5">
    <source>
        <dbReference type="ARBA" id="ARBA00023004"/>
    </source>
</evidence>
<dbReference type="Pfam" id="PF16199">
    <property type="entry name" value="Radical_SAM_C"/>
    <property type="match status" value="1"/>
</dbReference>
<dbReference type="SMART" id="SM00729">
    <property type="entry name" value="Elp3"/>
    <property type="match status" value="1"/>
</dbReference>
<dbReference type="GO" id="GO:0003824">
    <property type="term" value="F:catalytic activity"/>
    <property type="evidence" value="ECO:0007669"/>
    <property type="project" value="InterPro"/>
</dbReference>
<dbReference type="GO" id="GO:0046872">
    <property type="term" value="F:metal ion binding"/>
    <property type="evidence" value="ECO:0007669"/>
    <property type="project" value="UniProtKB-KW"/>
</dbReference>
<evidence type="ECO:0000259" key="7">
    <source>
        <dbReference type="PROSITE" id="PS51918"/>
    </source>
</evidence>
<organism evidence="8 9">
    <name type="scientific">Candidatus Scatavimonas merdigallinarum</name>
    <dbReference type="NCBI Taxonomy" id="2840914"/>
    <lineage>
        <taxon>Bacteria</taxon>
        <taxon>Bacillati</taxon>
        <taxon>Bacillota</taxon>
        <taxon>Clostridia</taxon>
        <taxon>Eubacteriales</taxon>
        <taxon>Oscillospiraceae</taxon>
        <taxon>Oscillospiraceae incertae sedis</taxon>
        <taxon>Candidatus Scatavimonas</taxon>
    </lineage>
</organism>
<dbReference type="PANTHER" id="PTHR11135:SF0">
    <property type="entry name" value="ELONGATOR COMPLEX PROTEIN 3"/>
    <property type="match status" value="1"/>
</dbReference>
<evidence type="ECO:0000256" key="1">
    <source>
        <dbReference type="ARBA" id="ARBA00001966"/>
    </source>
</evidence>
<dbReference type="AlphaFoldDB" id="A0A9D0ZIU5"/>
<dbReference type="GO" id="GO:0005737">
    <property type="term" value="C:cytoplasm"/>
    <property type="evidence" value="ECO:0007669"/>
    <property type="project" value="TreeGrafter"/>
</dbReference>
<dbReference type="InterPro" id="IPR006638">
    <property type="entry name" value="Elp3/MiaA/NifB-like_rSAM"/>
</dbReference>
<accession>A0A9D0ZIU5</accession>
<dbReference type="InterPro" id="IPR007197">
    <property type="entry name" value="rSAM"/>
</dbReference>
<protein>
    <submittedName>
        <fullName evidence="8">Radical SAM protein</fullName>
    </submittedName>
</protein>
<evidence type="ECO:0000256" key="4">
    <source>
        <dbReference type="ARBA" id="ARBA00022723"/>
    </source>
</evidence>
<comment type="caution">
    <text evidence="8">The sequence shown here is derived from an EMBL/GenBank/DDBJ whole genome shotgun (WGS) entry which is preliminary data.</text>
</comment>
<dbReference type="InterPro" id="IPR032432">
    <property type="entry name" value="Radical_SAM_C"/>
</dbReference>
<comment type="cofactor">
    <cofactor evidence="1">
        <name>[4Fe-4S] cluster</name>
        <dbReference type="ChEBI" id="CHEBI:49883"/>
    </cofactor>
</comment>
<dbReference type="InterPro" id="IPR058240">
    <property type="entry name" value="rSAM_sf"/>
</dbReference>
<evidence type="ECO:0000256" key="2">
    <source>
        <dbReference type="ARBA" id="ARBA00022485"/>
    </source>
</evidence>
<name>A0A9D0ZIU5_9FIRM</name>
<evidence type="ECO:0000256" key="6">
    <source>
        <dbReference type="ARBA" id="ARBA00023014"/>
    </source>
</evidence>
<dbReference type="Pfam" id="PF04055">
    <property type="entry name" value="Radical_SAM"/>
    <property type="match status" value="1"/>
</dbReference>
<reference evidence="8" key="2">
    <citation type="journal article" date="2021" name="PeerJ">
        <title>Extensive microbial diversity within the chicken gut microbiome revealed by metagenomics and culture.</title>
        <authorList>
            <person name="Gilroy R."/>
            <person name="Ravi A."/>
            <person name="Getino M."/>
            <person name="Pursley I."/>
            <person name="Horton D.L."/>
            <person name="Alikhan N.F."/>
            <person name="Baker D."/>
            <person name="Gharbi K."/>
            <person name="Hall N."/>
            <person name="Watson M."/>
            <person name="Adriaenssens E.M."/>
            <person name="Foster-Nyarko E."/>
            <person name="Jarju S."/>
            <person name="Secka A."/>
            <person name="Antonio M."/>
            <person name="Oren A."/>
            <person name="Chaudhuri R.R."/>
            <person name="La Ragione R."/>
            <person name="Hildebrand F."/>
            <person name="Pallen M.J."/>
        </authorList>
    </citation>
    <scope>NUCLEOTIDE SEQUENCE</scope>
    <source>
        <strain evidence="8">ChiSjej1B19-3389</strain>
    </source>
</reference>
<dbReference type="InterPro" id="IPR023404">
    <property type="entry name" value="rSAM_horseshoe"/>
</dbReference>
<dbReference type="PANTHER" id="PTHR11135">
    <property type="entry name" value="HISTONE ACETYLTRANSFERASE-RELATED"/>
    <property type="match status" value="1"/>
</dbReference>
<feature type="domain" description="Radical SAM core" evidence="7">
    <location>
        <begin position="1"/>
        <end position="217"/>
    </location>
</feature>
<dbReference type="SUPFAM" id="SSF102114">
    <property type="entry name" value="Radical SAM enzymes"/>
    <property type="match status" value="1"/>
</dbReference>
<reference evidence="8" key="1">
    <citation type="submission" date="2020-10" db="EMBL/GenBank/DDBJ databases">
        <authorList>
            <person name="Gilroy R."/>
        </authorList>
    </citation>
    <scope>NUCLEOTIDE SEQUENCE</scope>
    <source>
        <strain evidence="8">ChiSjej1B19-3389</strain>
    </source>
</reference>
<dbReference type="GO" id="GO:0051539">
    <property type="term" value="F:4 iron, 4 sulfur cluster binding"/>
    <property type="evidence" value="ECO:0007669"/>
    <property type="project" value="UniProtKB-KW"/>
</dbReference>
<evidence type="ECO:0000313" key="8">
    <source>
        <dbReference type="EMBL" id="HIQ81453.1"/>
    </source>
</evidence>
<keyword evidence="3" id="KW-0949">S-adenosyl-L-methionine</keyword>
<dbReference type="PROSITE" id="PS51918">
    <property type="entry name" value="RADICAL_SAM"/>
    <property type="match status" value="1"/>
</dbReference>
<sequence>MCSFCDQKSITGQHCRLTAQQVKDAAETALRTLHNAAQNAEIAFFGGSFTAIDRQYMLSLLQAAYPYVEKGQVSGIRVSTRPDAIDWEVLQLLKQYGVTSVELGAQSMDDGVLSANGRGHSAQDVEKASALIRKAGFSLGLQMMTGLYKSSEALDMYTAKKICAICPQTVRVYPTLVLRGTRLAQLYTDGLYAPPSLESTVALCTQLLSLFEGEGIRVIRLGLHSSEGLRSAYVAGPFHPALRQLCQSRQILCHVLEQIKKKQFPCGPLVLHVHPKTLSKLTGQKKSNLRELARRGYPAQVYQDEMLAEDVIEIEPGK</sequence>
<gene>
    <name evidence="8" type="ORF">IAD32_09325</name>
</gene>
<keyword evidence="5" id="KW-0408">Iron</keyword>
<dbReference type="Gene3D" id="3.80.30.20">
    <property type="entry name" value="tm_1862 like domain"/>
    <property type="match status" value="1"/>
</dbReference>
<keyword evidence="6" id="KW-0411">Iron-sulfur</keyword>
<dbReference type="InterPro" id="IPR039661">
    <property type="entry name" value="ELP3"/>
</dbReference>
<dbReference type="GO" id="GO:0002926">
    <property type="term" value="P:tRNA wobble base 5-methoxycarbonylmethyl-2-thiouridinylation"/>
    <property type="evidence" value="ECO:0007669"/>
    <property type="project" value="TreeGrafter"/>
</dbReference>
<keyword evidence="2" id="KW-0004">4Fe-4S</keyword>
<dbReference type="Proteomes" id="UP000886787">
    <property type="component" value="Unassembled WGS sequence"/>
</dbReference>
<dbReference type="EMBL" id="DVFW01000050">
    <property type="protein sequence ID" value="HIQ81453.1"/>
    <property type="molecule type" value="Genomic_DNA"/>
</dbReference>